<dbReference type="GO" id="GO:0008104">
    <property type="term" value="P:intracellular protein localization"/>
    <property type="evidence" value="ECO:0007669"/>
    <property type="project" value="UniProtKB-ARBA"/>
</dbReference>
<dbReference type="CDD" id="cd03334">
    <property type="entry name" value="Fab1_TCP"/>
    <property type="match status" value="1"/>
</dbReference>
<evidence type="ECO:0000256" key="25">
    <source>
        <dbReference type="ARBA" id="ARBA00077223"/>
    </source>
</evidence>
<dbReference type="PROSITE" id="PS51455">
    <property type="entry name" value="PIPK"/>
    <property type="match status" value="1"/>
</dbReference>
<comment type="catalytic activity">
    <reaction evidence="20">
        <text>a 1,2-diacyl-sn-glycero-3-phospho-(1D-myo-inositol) + ATP = a 1,2-diacyl-sn-glycero-3-phospho-(1D-myo-inositol-5-phosphate) + ADP + H(+)</text>
        <dbReference type="Rhea" id="RHEA:44680"/>
        <dbReference type="ChEBI" id="CHEBI:15378"/>
        <dbReference type="ChEBI" id="CHEBI:30616"/>
        <dbReference type="ChEBI" id="CHEBI:57795"/>
        <dbReference type="ChEBI" id="CHEBI:57880"/>
        <dbReference type="ChEBI" id="CHEBI:456216"/>
    </reaction>
    <physiologicalReaction direction="left-to-right" evidence="20">
        <dbReference type="Rhea" id="RHEA:44681"/>
    </physiologicalReaction>
</comment>
<dbReference type="InterPro" id="IPR027484">
    <property type="entry name" value="PInositol-4-P-5-kinase_N"/>
</dbReference>
<evidence type="ECO:0000256" key="7">
    <source>
        <dbReference type="ARBA" id="ARBA00022723"/>
    </source>
</evidence>
<evidence type="ECO:0000259" key="33">
    <source>
        <dbReference type="PROSITE" id="PS51455"/>
    </source>
</evidence>
<evidence type="ECO:0000256" key="5">
    <source>
        <dbReference type="ARBA" id="ARBA00022553"/>
    </source>
</evidence>
<dbReference type="GO" id="GO:0000285">
    <property type="term" value="F:1-phosphatidylinositol-3-phosphate 5-kinase activity"/>
    <property type="evidence" value="ECO:0007669"/>
    <property type="project" value="UniProtKB-EC"/>
</dbReference>
<keyword evidence="8 29" id="KW-0547">Nucleotide-binding</keyword>
<dbReference type="FunFam" id="3.30.40.10:FF:000057">
    <property type="entry name" value="1-phosphatidylinositol 3-phosphate 5-kinase isoform X1"/>
    <property type="match status" value="1"/>
</dbReference>
<keyword evidence="5" id="KW-0597">Phosphoprotein</keyword>
<dbReference type="InterPro" id="IPR000306">
    <property type="entry name" value="Znf_FYVE"/>
</dbReference>
<evidence type="ECO:0000256" key="13">
    <source>
        <dbReference type="ARBA" id="ARBA00022840"/>
    </source>
</evidence>
<comment type="subunit">
    <text evidence="22">Component of the PI(3,5)P2 regulatory complex/PAS complex, at least composed of PIKFYVE, FIG4 and VAC14. VAC14 nucleates the assembly of the complex and serves as a scaffold by pentamerizing into a star-shaped structure, which can bind a single copy each of PIKFYVE and FIG4 and coordinates their activities. Interacts (via chaperonin-like domain) with RABEPK; the interaction recruits RABEPK to the endosomal membrane. Interacts with SPAG9. Interacts with EGFR.</text>
</comment>
<dbReference type="GO" id="GO:0032438">
    <property type="term" value="P:melanosome organization"/>
    <property type="evidence" value="ECO:0007669"/>
    <property type="project" value="UniProtKB-ARBA"/>
</dbReference>
<dbReference type="SUPFAM" id="SSF52029">
    <property type="entry name" value="GroEL apical domain-like"/>
    <property type="match status" value="1"/>
</dbReference>
<dbReference type="InterPro" id="IPR017455">
    <property type="entry name" value="Znf_FYVE-rel"/>
</dbReference>
<evidence type="ECO:0000256" key="22">
    <source>
        <dbReference type="ARBA" id="ARBA00065580"/>
    </source>
</evidence>
<keyword evidence="11 29" id="KW-0418">Kinase</keyword>
<accession>A0A3Q2HES1</accession>
<evidence type="ECO:0000313" key="35">
    <source>
        <dbReference type="Proteomes" id="UP000002281"/>
    </source>
</evidence>
<dbReference type="GO" id="GO:0008270">
    <property type="term" value="F:zinc ion binding"/>
    <property type="evidence" value="ECO:0007669"/>
    <property type="project" value="UniProtKB-KW"/>
</dbReference>
<gene>
    <name evidence="34 36" type="primary">PIKFYVE</name>
</gene>
<dbReference type="InterPro" id="IPR000591">
    <property type="entry name" value="DEP_dom"/>
</dbReference>
<evidence type="ECO:0000256" key="28">
    <source>
        <dbReference type="PROSITE-ProRule" id="PRU00091"/>
    </source>
</evidence>
<feature type="region of interest" description="Disordered" evidence="30">
    <location>
        <begin position="1196"/>
        <end position="1230"/>
    </location>
</feature>
<dbReference type="FunFam" id="3.30.800.10:FF:000004">
    <property type="entry name" value="1-phosphatidylinositol 3-phosphate 5-kinase isoform X1"/>
    <property type="match status" value="1"/>
</dbReference>
<feature type="region of interest" description="Disordered" evidence="30">
    <location>
        <begin position="1548"/>
        <end position="1588"/>
    </location>
</feature>
<feature type="region of interest" description="Disordered" evidence="30">
    <location>
        <begin position="1"/>
        <end position="41"/>
    </location>
</feature>
<feature type="domain" description="DEP" evidence="32">
    <location>
        <begin position="398"/>
        <end position="473"/>
    </location>
</feature>
<feature type="compositionally biased region" description="Basic and acidic residues" evidence="30">
    <location>
        <begin position="115"/>
        <end position="124"/>
    </location>
</feature>
<reference evidence="34" key="3">
    <citation type="submission" date="2025-09" db="UniProtKB">
        <authorList>
            <consortium name="Ensembl"/>
        </authorList>
    </citation>
    <scope>IDENTIFICATION</scope>
    <source>
        <strain evidence="34">Thoroughbred</strain>
    </source>
</reference>
<evidence type="ECO:0000256" key="9">
    <source>
        <dbReference type="ARBA" id="ARBA00022753"/>
    </source>
</evidence>
<keyword evidence="9" id="KW-0967">Endosome</keyword>
<organism evidence="34 35">
    <name type="scientific">Equus caballus</name>
    <name type="common">Horse</name>
    <dbReference type="NCBI Taxonomy" id="9796"/>
    <lineage>
        <taxon>Eukaryota</taxon>
        <taxon>Metazoa</taxon>
        <taxon>Chordata</taxon>
        <taxon>Craniata</taxon>
        <taxon>Vertebrata</taxon>
        <taxon>Euteleostomi</taxon>
        <taxon>Mammalia</taxon>
        <taxon>Eutheria</taxon>
        <taxon>Laurasiatheria</taxon>
        <taxon>Perissodactyla</taxon>
        <taxon>Equidae</taxon>
        <taxon>Equus</taxon>
    </lineage>
</organism>
<dbReference type="InterPro" id="IPR027410">
    <property type="entry name" value="TCP-1-like_intermed_sf"/>
</dbReference>
<feature type="region of interest" description="Disordered" evidence="30">
    <location>
        <begin position="1728"/>
        <end position="1778"/>
    </location>
</feature>
<dbReference type="GeneTree" id="ENSGT00940000156307"/>
<dbReference type="Pfam" id="PF00610">
    <property type="entry name" value="DEP"/>
    <property type="match status" value="1"/>
</dbReference>
<evidence type="ECO:0000256" key="26">
    <source>
        <dbReference type="ARBA" id="ARBA00077675"/>
    </source>
</evidence>
<evidence type="ECO:0000256" key="23">
    <source>
        <dbReference type="ARBA" id="ARBA00071350"/>
    </source>
</evidence>
<keyword evidence="6 29" id="KW-0808">Transferase</keyword>
<feature type="region of interest" description="Disordered" evidence="30">
    <location>
        <begin position="929"/>
        <end position="974"/>
    </location>
</feature>
<feature type="region of interest" description="Disordered" evidence="30">
    <location>
        <begin position="61"/>
        <end position="82"/>
    </location>
</feature>
<dbReference type="SMART" id="SM00064">
    <property type="entry name" value="FYVE"/>
    <property type="match status" value="1"/>
</dbReference>
<keyword evidence="17" id="KW-0968">Cytoplasmic vesicle</keyword>
<evidence type="ECO:0000256" key="18">
    <source>
        <dbReference type="ARBA" id="ARBA00046301"/>
    </source>
</evidence>
<reference evidence="34" key="2">
    <citation type="submission" date="2025-08" db="UniProtKB">
        <authorList>
            <consortium name="Ensembl"/>
        </authorList>
    </citation>
    <scope>IDENTIFICATION</scope>
    <source>
        <strain evidence="34">Thoroughbred</strain>
    </source>
</reference>
<dbReference type="GO" id="GO:0035556">
    <property type="term" value="P:intracellular signal transduction"/>
    <property type="evidence" value="ECO:0007669"/>
    <property type="project" value="InterPro"/>
</dbReference>
<dbReference type="FunFam" id="3.30.810.10:FF:000001">
    <property type="entry name" value="1-phosphatidylinositol 3-phosphate 5-kinase FAB1"/>
    <property type="match status" value="1"/>
</dbReference>
<dbReference type="RefSeq" id="XP_023478294.1">
    <property type="nucleotide sequence ID" value="XM_023622526.2"/>
</dbReference>
<dbReference type="Gene3D" id="1.10.10.10">
    <property type="entry name" value="Winged helix-like DNA-binding domain superfamily/Winged helix DNA-binding domain"/>
    <property type="match status" value="1"/>
</dbReference>
<dbReference type="GO" id="GO:0090385">
    <property type="term" value="P:phagosome-lysosome fusion"/>
    <property type="evidence" value="ECO:0007669"/>
    <property type="project" value="UniProtKB-ARBA"/>
</dbReference>
<feature type="domain" description="PIPK" evidence="33">
    <location>
        <begin position="1735"/>
        <end position="2062"/>
    </location>
</feature>
<dbReference type="PROSITE" id="PS50178">
    <property type="entry name" value="ZF_FYVE"/>
    <property type="match status" value="1"/>
</dbReference>
<dbReference type="GO" id="GO:0031901">
    <property type="term" value="C:early endosome membrane"/>
    <property type="evidence" value="ECO:0007669"/>
    <property type="project" value="UniProtKB-SubCell"/>
</dbReference>
<keyword evidence="15" id="KW-0443">Lipid metabolism</keyword>
<dbReference type="Bgee" id="ENSECAG00000021430">
    <property type="expression patterns" value="Expressed in brainstem and 23 other cell types or tissues"/>
</dbReference>
<dbReference type="ExpressionAtlas" id="A0A3Q2HES1">
    <property type="expression patterns" value="baseline"/>
</dbReference>
<evidence type="ECO:0000256" key="19">
    <source>
        <dbReference type="ARBA" id="ARBA00048977"/>
    </source>
</evidence>
<dbReference type="InterPro" id="IPR027409">
    <property type="entry name" value="GroEL-like_apical_dom_sf"/>
</dbReference>
<keyword evidence="35" id="KW-1185">Reference proteome</keyword>
<comment type="catalytic activity">
    <reaction evidence="19">
        <text>L-seryl-[protein] + ATP = O-phospho-L-seryl-[protein] + ADP + H(+)</text>
        <dbReference type="Rhea" id="RHEA:17989"/>
        <dbReference type="Rhea" id="RHEA-COMP:9863"/>
        <dbReference type="Rhea" id="RHEA-COMP:11604"/>
        <dbReference type="ChEBI" id="CHEBI:15378"/>
        <dbReference type="ChEBI" id="CHEBI:29999"/>
        <dbReference type="ChEBI" id="CHEBI:30616"/>
        <dbReference type="ChEBI" id="CHEBI:83421"/>
        <dbReference type="ChEBI" id="CHEBI:456216"/>
        <dbReference type="EC" id="2.7.11.1"/>
    </reaction>
    <physiologicalReaction direction="left-to-right" evidence="19">
        <dbReference type="Rhea" id="RHEA:17990"/>
    </physiologicalReaction>
</comment>
<evidence type="ECO:0000256" key="6">
    <source>
        <dbReference type="ARBA" id="ARBA00022679"/>
    </source>
</evidence>
<evidence type="ECO:0000256" key="15">
    <source>
        <dbReference type="ARBA" id="ARBA00023098"/>
    </source>
</evidence>
<reference evidence="34 35" key="1">
    <citation type="journal article" date="2009" name="Science">
        <title>Genome sequence, comparative analysis, and population genetics of the domestic horse.</title>
        <authorList>
            <consortium name="Broad Institute Genome Sequencing Platform"/>
            <consortium name="Broad Institute Whole Genome Assembly Team"/>
            <person name="Wade C.M."/>
            <person name="Giulotto E."/>
            <person name="Sigurdsson S."/>
            <person name="Zoli M."/>
            <person name="Gnerre S."/>
            <person name="Imsland F."/>
            <person name="Lear T.L."/>
            <person name="Adelson D.L."/>
            <person name="Bailey E."/>
            <person name="Bellone R.R."/>
            <person name="Bloecker H."/>
            <person name="Distl O."/>
            <person name="Edgar R.C."/>
            <person name="Garber M."/>
            <person name="Leeb T."/>
            <person name="Mauceli E."/>
            <person name="MacLeod J.N."/>
            <person name="Penedo M.C.T."/>
            <person name="Raison J.M."/>
            <person name="Sharpe T."/>
            <person name="Vogel J."/>
            <person name="Andersson L."/>
            <person name="Antczak D.F."/>
            <person name="Biagi T."/>
            <person name="Binns M.M."/>
            <person name="Chowdhary B.P."/>
            <person name="Coleman S.J."/>
            <person name="Della Valle G."/>
            <person name="Fryc S."/>
            <person name="Guerin G."/>
            <person name="Hasegawa T."/>
            <person name="Hill E.W."/>
            <person name="Jurka J."/>
            <person name="Kiialainen A."/>
            <person name="Lindgren G."/>
            <person name="Liu J."/>
            <person name="Magnani E."/>
            <person name="Mickelson J.R."/>
            <person name="Murray J."/>
            <person name="Nergadze S.G."/>
            <person name="Onofrio R."/>
            <person name="Pedroni S."/>
            <person name="Piras M.F."/>
            <person name="Raudsepp T."/>
            <person name="Rocchi M."/>
            <person name="Roeed K.H."/>
            <person name="Ryder O.A."/>
            <person name="Searle S."/>
            <person name="Skow L."/>
            <person name="Swinburne J.E."/>
            <person name="Syvaenen A.C."/>
            <person name="Tozaki T."/>
            <person name="Valberg S.J."/>
            <person name="Vaudin M."/>
            <person name="White J.R."/>
            <person name="Zody M.C."/>
            <person name="Lander E.S."/>
            <person name="Lindblad-Toh K."/>
        </authorList>
    </citation>
    <scope>NUCLEOTIDE SEQUENCE [LARGE SCALE GENOMIC DNA]</scope>
    <source>
        <strain evidence="34 35">Thoroughbred</strain>
    </source>
</reference>
<evidence type="ECO:0000256" key="20">
    <source>
        <dbReference type="ARBA" id="ARBA00050945"/>
    </source>
</evidence>
<dbReference type="Gene3D" id="3.30.40.10">
    <property type="entry name" value="Zinc/RING finger domain, C3HC4 (zinc finger)"/>
    <property type="match status" value="1"/>
</dbReference>
<dbReference type="FunFam" id="1.10.10.10:FF:000206">
    <property type="entry name" value="1-phosphatidylinositol 3-phosphate 5-kinase isoform X1"/>
    <property type="match status" value="1"/>
</dbReference>
<evidence type="ECO:0000256" key="4">
    <source>
        <dbReference type="ARBA" id="ARBA00012513"/>
    </source>
</evidence>
<dbReference type="CDD" id="cd17300">
    <property type="entry name" value="PIPKc_PIKfyve"/>
    <property type="match status" value="1"/>
</dbReference>
<dbReference type="CDD" id="cd04448">
    <property type="entry name" value="DEP_PIKfyve"/>
    <property type="match status" value="1"/>
</dbReference>
<evidence type="ECO:0000256" key="17">
    <source>
        <dbReference type="ARBA" id="ARBA00023329"/>
    </source>
</evidence>
<dbReference type="InterPro" id="IPR002423">
    <property type="entry name" value="Cpn60/GroEL/TCP-1"/>
</dbReference>
<dbReference type="GO" id="GO:1903426">
    <property type="term" value="P:regulation of reactive oxygen species biosynthetic process"/>
    <property type="evidence" value="ECO:0007669"/>
    <property type="project" value="UniProtKB-ARBA"/>
</dbReference>
<dbReference type="SUPFAM" id="SSF54849">
    <property type="entry name" value="GroEL-intermediate domain like"/>
    <property type="match status" value="1"/>
</dbReference>
<dbReference type="Gene3D" id="3.30.810.10">
    <property type="entry name" value="2-Layer Sandwich"/>
    <property type="match status" value="1"/>
</dbReference>
<feature type="region of interest" description="Disordered" evidence="30">
    <location>
        <begin position="516"/>
        <end position="538"/>
    </location>
</feature>
<dbReference type="InterPro" id="IPR036388">
    <property type="entry name" value="WH-like_DNA-bd_sf"/>
</dbReference>
<keyword evidence="13 29" id="KW-0067">ATP-binding</keyword>
<dbReference type="GO" id="GO:0016308">
    <property type="term" value="F:1-phosphatidylinositol-4-phosphate 5-kinase activity"/>
    <property type="evidence" value="ECO:0007669"/>
    <property type="project" value="UniProtKB-ARBA"/>
</dbReference>
<evidence type="ECO:0000259" key="32">
    <source>
        <dbReference type="PROSITE" id="PS50186"/>
    </source>
</evidence>
<dbReference type="Ensembl" id="ENSECAT00000052335.3">
    <property type="protein sequence ID" value="ENSECAP00000031709.3"/>
    <property type="gene ID" value="ENSECAG00000021430.4"/>
</dbReference>
<evidence type="ECO:0000313" key="34">
    <source>
        <dbReference type="Ensembl" id="ENSECAP00000031709.3"/>
    </source>
</evidence>
<dbReference type="GO" id="GO:0030593">
    <property type="term" value="P:neutrophil chemotaxis"/>
    <property type="evidence" value="ECO:0007669"/>
    <property type="project" value="UniProtKB-ARBA"/>
</dbReference>
<dbReference type="PANTHER" id="PTHR46715">
    <property type="entry name" value="1-PHOSPHATIDYLINOSITOL 3-PHOSPHATE 5-KINASE"/>
    <property type="match status" value="1"/>
</dbReference>
<evidence type="ECO:0000256" key="16">
    <source>
        <dbReference type="ARBA" id="ARBA00023136"/>
    </source>
</evidence>
<dbReference type="Gene3D" id="3.50.7.10">
    <property type="entry name" value="GroEL"/>
    <property type="match status" value="1"/>
</dbReference>
<dbReference type="Pfam" id="PF00118">
    <property type="entry name" value="Cpn60_TCP1"/>
    <property type="match status" value="1"/>
</dbReference>
<feature type="compositionally biased region" description="Polar residues" evidence="30">
    <location>
        <begin position="1028"/>
        <end position="1037"/>
    </location>
</feature>
<dbReference type="GO" id="GO:0030670">
    <property type="term" value="C:phagocytic vesicle membrane"/>
    <property type="evidence" value="ECO:0007669"/>
    <property type="project" value="UniProtKB-SubCell"/>
</dbReference>
<comment type="catalytic activity">
    <reaction evidence="21">
        <text>a 1,2-diacyl-sn-glycero-3-phospho-(1D-myo-inositol-3-phosphate) + ATP = a 1,2-diacyl-sn-glycero-3-phospho-(1D-myo-inositol-3,5-bisphosphate) + ADP + H(+)</text>
        <dbReference type="Rhea" id="RHEA:13609"/>
        <dbReference type="ChEBI" id="CHEBI:15378"/>
        <dbReference type="ChEBI" id="CHEBI:30616"/>
        <dbReference type="ChEBI" id="CHEBI:57923"/>
        <dbReference type="ChEBI" id="CHEBI:58088"/>
        <dbReference type="ChEBI" id="CHEBI:456216"/>
        <dbReference type="EC" id="2.7.1.150"/>
    </reaction>
    <physiologicalReaction direction="left-to-right" evidence="21">
        <dbReference type="Rhea" id="RHEA:13610"/>
    </physiologicalReaction>
</comment>
<dbReference type="GO" id="GO:0005524">
    <property type="term" value="F:ATP binding"/>
    <property type="evidence" value="ECO:0007669"/>
    <property type="project" value="UniProtKB-UniRule"/>
</dbReference>
<dbReference type="PANTHER" id="PTHR46715:SF1">
    <property type="entry name" value="1-PHOSPHATIDYLINOSITOL 3-PHOSPHATE 5-KINASE"/>
    <property type="match status" value="1"/>
</dbReference>
<dbReference type="SUPFAM" id="SSF57903">
    <property type="entry name" value="FYVE/PHD zinc finger"/>
    <property type="match status" value="1"/>
</dbReference>
<dbReference type="CDD" id="cd15725">
    <property type="entry name" value="FYVE_PIKfyve_Fab1"/>
    <property type="match status" value="1"/>
</dbReference>
<evidence type="ECO:0000256" key="11">
    <source>
        <dbReference type="ARBA" id="ARBA00022777"/>
    </source>
</evidence>
<dbReference type="Pfam" id="PF01363">
    <property type="entry name" value="FYVE"/>
    <property type="match status" value="1"/>
</dbReference>
<evidence type="ECO:0000259" key="31">
    <source>
        <dbReference type="PROSITE" id="PS50178"/>
    </source>
</evidence>
<evidence type="ECO:0000256" key="12">
    <source>
        <dbReference type="ARBA" id="ARBA00022833"/>
    </source>
</evidence>
<evidence type="ECO:0000256" key="29">
    <source>
        <dbReference type="PROSITE-ProRule" id="PRU00781"/>
    </source>
</evidence>
<evidence type="ECO:0000256" key="10">
    <source>
        <dbReference type="ARBA" id="ARBA00022771"/>
    </source>
</evidence>
<keyword evidence="12" id="KW-0862">Zinc</keyword>
<dbReference type="InterPro" id="IPR002498">
    <property type="entry name" value="PInositol-4-P-4/5-kinase_core"/>
</dbReference>
<evidence type="ECO:0000256" key="1">
    <source>
        <dbReference type="ARBA" id="ARBA00004220"/>
    </source>
</evidence>
<evidence type="ECO:0000256" key="30">
    <source>
        <dbReference type="SAM" id="MobiDB-lite"/>
    </source>
</evidence>
<keyword evidence="7" id="KW-0479">Metal-binding</keyword>
<dbReference type="GO" id="GO:0046488">
    <property type="term" value="P:phosphatidylinositol metabolic process"/>
    <property type="evidence" value="ECO:0007669"/>
    <property type="project" value="UniProtKB-UniRule"/>
</dbReference>
<dbReference type="PROSITE" id="PS50186">
    <property type="entry name" value="DEP"/>
    <property type="match status" value="1"/>
</dbReference>
<dbReference type="GO" id="GO:0000139">
    <property type="term" value="C:Golgi membrane"/>
    <property type="evidence" value="ECO:0007669"/>
    <property type="project" value="UniProtKB-ARBA"/>
</dbReference>
<protein>
    <recommendedName>
        <fullName evidence="23">1-phosphatidylinositol 3-phosphate 5-kinase</fullName>
        <ecNumber evidence="3">2.7.1.150</ecNumber>
        <ecNumber evidence="4">2.7.11.1</ecNumber>
    </recommendedName>
    <alternativeName>
        <fullName evidence="26">FYVE finger-containing phosphoinositide kinase</fullName>
    </alternativeName>
    <alternativeName>
        <fullName evidence="27">PIKfyve</fullName>
    </alternativeName>
    <alternativeName>
        <fullName evidence="25">Phosphatidylinositol 3-phosphate 5-kinase type III</fullName>
    </alternativeName>
    <alternativeName>
        <fullName evidence="24">Serine-protein kinase PIKFYVE</fullName>
    </alternativeName>
</protein>
<dbReference type="InterPro" id="IPR027483">
    <property type="entry name" value="PInositol-4-P-4/5-kinase_C_sf"/>
</dbReference>
<dbReference type="EC" id="2.7.1.150" evidence="3"/>
<dbReference type="FunFam" id="3.50.7.10:FF:000007">
    <property type="entry name" value="1-phosphatidylinositol 3-phosphate 5-kinase isoform X1"/>
    <property type="match status" value="1"/>
</dbReference>
<feature type="compositionally biased region" description="Basic and acidic residues" evidence="30">
    <location>
        <begin position="493"/>
        <end position="502"/>
    </location>
</feature>
<dbReference type="GO" id="GO:0052810">
    <property type="term" value="F:1-phosphatidylinositol-5-kinase activity"/>
    <property type="evidence" value="ECO:0007669"/>
    <property type="project" value="UniProtKB-ARBA"/>
</dbReference>
<dbReference type="InterPro" id="IPR011011">
    <property type="entry name" value="Znf_FYVE_PHD"/>
</dbReference>
<dbReference type="SUPFAM" id="SSF56104">
    <property type="entry name" value="SAICAR synthase-like"/>
    <property type="match status" value="1"/>
</dbReference>
<dbReference type="SMART" id="SM00049">
    <property type="entry name" value="DEP"/>
    <property type="match status" value="1"/>
</dbReference>
<dbReference type="EC" id="2.7.11.1" evidence="4"/>
<keyword evidence="16" id="KW-0472">Membrane</keyword>
<dbReference type="Pfam" id="PF01504">
    <property type="entry name" value="PIP5K"/>
    <property type="match status" value="2"/>
</dbReference>
<dbReference type="GeneID" id="100066445"/>
<evidence type="ECO:0000256" key="14">
    <source>
        <dbReference type="ARBA" id="ARBA00022990"/>
    </source>
</evidence>
<dbReference type="InterPro" id="IPR036390">
    <property type="entry name" value="WH_DNA-bd_sf"/>
</dbReference>
<feature type="domain" description="FYVE-type" evidence="31">
    <location>
        <begin position="168"/>
        <end position="228"/>
    </location>
</feature>
<name>A0A3Q2HES1_HORSE</name>
<evidence type="ECO:0000256" key="21">
    <source>
        <dbReference type="ARBA" id="ARBA00052820"/>
    </source>
</evidence>
<feature type="region of interest" description="Disordered" evidence="30">
    <location>
        <begin position="98"/>
        <end position="133"/>
    </location>
</feature>
<dbReference type="Gene3D" id="3.30.800.10">
    <property type="entry name" value="Phosphatidylinositol Phosphate Kinase II Beta"/>
    <property type="match status" value="1"/>
</dbReference>
<dbReference type="Proteomes" id="UP000002281">
    <property type="component" value="Chromosome 18"/>
</dbReference>
<keyword evidence="10 28" id="KW-0863">Zinc-finger</keyword>
<keyword evidence="14" id="KW-0007">Acetylation</keyword>
<dbReference type="InterPro" id="IPR043548">
    <property type="entry name" value="PIKfyve"/>
</dbReference>
<evidence type="ECO:0000256" key="3">
    <source>
        <dbReference type="ARBA" id="ARBA00012009"/>
    </source>
</evidence>
<dbReference type="InterPro" id="IPR037378">
    <property type="entry name" value="PIKfyve_DEP"/>
</dbReference>
<feature type="compositionally biased region" description="Basic and acidic residues" evidence="30">
    <location>
        <begin position="1219"/>
        <end position="1228"/>
    </location>
</feature>
<evidence type="ECO:0000256" key="27">
    <source>
        <dbReference type="ARBA" id="ARBA00081348"/>
    </source>
</evidence>
<evidence type="ECO:0000256" key="8">
    <source>
        <dbReference type="ARBA" id="ARBA00022741"/>
    </source>
</evidence>
<dbReference type="CTD" id="200576"/>
<dbReference type="GO" id="GO:0031902">
    <property type="term" value="C:late endosome membrane"/>
    <property type="evidence" value="ECO:0007669"/>
    <property type="project" value="UniProtKB-SubCell"/>
</dbReference>
<dbReference type="GO" id="GO:0004674">
    <property type="term" value="F:protein serine/threonine kinase activity"/>
    <property type="evidence" value="ECO:0007669"/>
    <property type="project" value="UniProtKB-EC"/>
</dbReference>
<feature type="region of interest" description="Disordered" evidence="30">
    <location>
        <begin position="1020"/>
        <end position="1046"/>
    </location>
</feature>
<evidence type="ECO:0000256" key="24">
    <source>
        <dbReference type="ARBA" id="ARBA00076918"/>
    </source>
</evidence>
<feature type="region of interest" description="Disordered" evidence="30">
    <location>
        <begin position="474"/>
        <end position="502"/>
    </location>
</feature>
<evidence type="ECO:0000313" key="36">
    <source>
        <dbReference type="VGNC" id="VGNC:21455"/>
    </source>
</evidence>
<dbReference type="SUPFAM" id="SSF46785">
    <property type="entry name" value="Winged helix' DNA-binding domain"/>
    <property type="match status" value="1"/>
</dbReference>
<evidence type="ECO:0000256" key="2">
    <source>
        <dbReference type="ARBA" id="ARBA00004633"/>
    </source>
</evidence>
<sequence>MATDDKTSPTLDSANDLPRSPASPSHLTHFKPLTPDQDEPAFKSAYSSFVNLFRFNKDRAEGEQQSLTGGWPSPQLPSRTQSVRSPIPYKKQLTEELQRRPSAVLAENSLQHPQENTDTRRKTEPTFGGHDPRTAVQLRSLSTVLKRLKEIMEGKSQDSDLKQYWMPDSQCRECYDCSEKFTTFRRRHHCRLCGQIFCSRCCNQEIPGKFMGYTGDLRACTYCRKIALSYAHSTDSNSIGEDLNALSDSASSVSVLDPSEPRTPVGSRKASRNIFLEDDFAWQSLIHPDSSNTALSTRLVSVQEDAGKSPARNRMDLAVPAPLDAVWIKSYIHGPTGSASITNLSLDRSGSPLVPSYETSVSPQANRTYVRTETTEDERKILLDSVQLKDLWKKICHHSSGMEFQDHRYWLRTHPNCIVGKELVNWLIRNGHIATRAQAVAIGQAMVDGRWLDCVSHHDQLFRDEYALYRPLQSTDFSETPSPDSDSVNSVEGHSEPSWFKDIKFDDSDTEQIAEEGDDNLTNSASPSKRTSVSSFQSTVDSDSAASISLNVELDNVNFHIKKPSKYPHVPPHPADQKEYLISDNGGQQLSISDAFIKESLFNRRVEEKSKELPFTPLGWHHNNLELLREENGEKQAMERLLSANHNHMMALLQQLLHSESLSPSWRDIIVSLVCQVVQTVRPDVKNRDDDMDIRQFVHVKKIPGGKKFDSMVVNGFVCTKNIAHKKMNSCIKNPKILLLKCSIEYLYREETKFTCIDPIVLQEREFLKNYVQRIVDVRPTLVLVEKTVSRIAQDLLLEHGITLVINVKSQVLERISRMTQGDLVMSMDQLLTKPHLGTCHKFYMQMFQLPGEQTKTLMFFEGCPQHLGCTIKLRGGSDYELARVKEILIFMICVAYHSQLEISFLMDEFAMPPTLTQNPSFHSLIEEQEDDEAAQEQLSGSPLPREPDFPLECLAPDESSSLESRTVFGKSDQELKGAPKDAVSLKQQEFATAACPAGVPYALFALVPESLLPLHLGDQQDARGSEQPETVQQTGELQDPKSQMRAFRDPLQDDTGLYVTEEVTSSEDKRKTYSLAFKQELKDVILCISPVITFREPFLLTEKGMRCSPRDYFAEQLYWSPLLNKDFKEMESRRKKQLLRDLSSLQGLNGSVQAKSIQVLPSHELVSARIAEHLGDSQGLGRMLADYRARGGRIQQNTSDPFAHSKDASGPSSGKSGSRTEGDEEKGLIPSDAVWSTKVDCLNPANHQRLCVLFSSSSAQSSNAPSACVSPWIVTMEFYGKNDLTLGIFLERYCFRPSYQCPSMFCDTPMVHHIRRFVHGQGCVQIILKELDSPVPGYQHTILTYSWCRICKQVTPVVALSNESWSMSFAKYLELRFYGHQYTRRANAEPCGHSIHHDYHQYFSYNQMVASFSYSPIRLLEVCVPLPKIFIKRQAPLKVSLLQDLKDFFQKVSQVYLAVDERLASLKTDTFSKTREEKMEDIFAQKEMEEGEFKNWIEKMQARLLSSSVDTPQQLQSVLESLIAKKQSLCEVLQAWNNRLQDLFQQEKGRKRPSVPPSPGRLRQGEESKISAMDASPRNISPGLQNGEKEDRFLTTLSSQGPTSAAHLQLPSPPEVLPEQAGGATPEPDAASSSEDVFDGHSLGSTDSQVKEKSTMKAIFANLLPGNSYNPIPFPFDPDKHYLMYEHERVPIAVCEREPSSIIAFALSCKEYRNALEELSKATLRNSAEEGLPANSASDSRPKGGSPGRPPELGGGCPNRAAEAEPQPDEIDGGDAQKKQLTNPHVELQFSDANAKFYCRLYYAGEFHKMREVILGSSEEDFIRSLSHSAPWQARGGKSGAAFYATEDDRFILKQMPRLEVQSFLDFAPHYFNYITNAVQQKRPTALAKILGVYRIGYKNSQNNTEKKLDLLVMENLFYGRKMAQVFDLKGSLRNRNVKTDTGKESCDVVLLDENLLKMVRDSPLYIRSHSKAVLRASIRSDAHFLSSHLIIDYSLLVGRDDTSNELVVGIIDYIRTFTWDKKLEMVVKSTGILGGQGKMPTVVSPELYRTRFCEAMDKYFLMVPDHWTGLGLNC</sequence>
<comment type="subcellular location">
    <subcellularLocation>
        <location evidence="18">Cytoplasmic vesicle</location>
        <location evidence="18">Phagosome membrane</location>
        <topology evidence="18">Peripheral membrane protein</topology>
    </subcellularLocation>
    <subcellularLocation>
        <location evidence="1">Early endosome membrane</location>
        <topology evidence="1">Peripheral membrane protein</topology>
    </subcellularLocation>
    <subcellularLocation>
        <location evidence="2">Late endosome membrane</location>
        <topology evidence="2">Peripheral membrane protein</topology>
    </subcellularLocation>
</comment>
<dbReference type="InterPro" id="IPR044769">
    <property type="entry name" value="PIKfyve_PIPKc"/>
</dbReference>
<feature type="compositionally biased region" description="Polar residues" evidence="30">
    <location>
        <begin position="474"/>
        <end position="492"/>
    </location>
</feature>
<dbReference type="InterPro" id="IPR013083">
    <property type="entry name" value="Znf_RING/FYVE/PHD"/>
</dbReference>
<dbReference type="VGNC" id="VGNC:21455">
    <property type="gene designation" value="PIKFYVE"/>
</dbReference>
<feature type="compositionally biased region" description="Polar residues" evidence="30">
    <location>
        <begin position="520"/>
        <end position="538"/>
    </location>
</feature>
<proteinExistence type="predicted"/>
<feature type="region of interest" description="Disordered" evidence="30">
    <location>
        <begin position="1600"/>
        <end position="1651"/>
    </location>
</feature>
<dbReference type="SMART" id="SM00330">
    <property type="entry name" value="PIPKc"/>
    <property type="match status" value="1"/>
</dbReference>